<evidence type="ECO:0000256" key="1">
    <source>
        <dbReference type="ARBA" id="ARBA00022450"/>
    </source>
</evidence>
<dbReference type="CDD" id="cd00833">
    <property type="entry name" value="PKS"/>
    <property type="match status" value="1"/>
</dbReference>
<dbReference type="InterPro" id="IPR020841">
    <property type="entry name" value="PKS_Beta-ketoAc_synthase_dom"/>
</dbReference>
<name>A0ABU7PLN9_9ACTN</name>
<keyword evidence="2" id="KW-0597">Phosphoprotein</keyword>
<evidence type="ECO:0000313" key="11">
    <source>
        <dbReference type="Proteomes" id="UP001344658"/>
    </source>
</evidence>
<feature type="compositionally biased region" description="Basic and acidic residues" evidence="7">
    <location>
        <begin position="931"/>
        <end position="941"/>
    </location>
</feature>
<dbReference type="PROSITE" id="PS52004">
    <property type="entry name" value="KS3_2"/>
    <property type="match status" value="1"/>
</dbReference>
<dbReference type="PROSITE" id="PS50075">
    <property type="entry name" value="CARRIER"/>
    <property type="match status" value="1"/>
</dbReference>
<keyword evidence="4" id="KW-0045">Antibiotic biosynthesis</keyword>
<keyword evidence="1" id="KW-0596">Phosphopantetheine</keyword>
<sequence length="1138" mass="116942">MSAVDDDPVALVGMACRLPGASGPAAFWRLLRSGGDAVTAVPEGRWEDHPAAGLPGGADDAGTRAIRHGGFLDRVDTFDAAFFGVSPREAATMDPQQRLMLELSWEALEDAFLVPAALRDSDTAVLFGAASGDYALLADRRGPAAVTEHTATGTQRAMIANRVSYVLGLRGPSLVVDSGQSSSLVAVHQACEALRRGDAGTALAGGVSLAIAAESALGMARTGALSPDGRSFTFDARASGFVRGEGGVVVVLKRHADAVRDGDRVYCVVLGGAVGQDGGGDGLTAPARAGQERVLRRACRRAGVDPADVQYVELHGTGTRRGDPVEAAALGAVVGAARPAGRPLPVGSAKTVVGHLEAAAGAVGVVKTALALARRELPAGPHFATPHPDIPLDALNLRVLTRSEPWPDARARLVAGVSAFGMGGTNCHLVLAEAPRESADAAADDVADRDRAGAGGAGPDAAESGDPAEPPVVAWPLSGYDAPALSAQAAALLAHREAVPGPSAADVGFSLAVTRSAFAHRAVVLGRRPADFRGALAALAQGTSARGVVTGRAAPGGLAFLCAGQGSQRPGAGRELYASRPVFAAALDEVCARFEGQLELPLRDVLFAAPGTPAAALLDRTDHTQPALFALEVALHRLLEDLGLRPDVLAGHSLGEVTAAHLAGVFDLDDACTLVAARGRLMQRLGRPGAMAAVEATEQEVRSRLAGREEQVAIASVNGPAAVVVSGDPDAVAAEAAHWHAAGRRTRRLGVDRAFHSAHMDALREGLHAVLERLRPRPAAVPLVSCVTGESADPATWTSAAYWVRQMRDPVLFHRAVGGLRKAGAVMLLELGPDGTLTALARDAANGPGSVRDSREQAVPGGGEDRRAPAETIALLRSDKPEEESLALALARLHVRGRSPDWAACFAPLRARRVELPTYAFQRARHWLDDTSARPRGERGELGGSADAGTGADLAGRAAPAEPAGVAHVAHAAHVADPGDPGDPGADLLDVVRDKAAEILGHPGGDAIDPELNFKDLGLGSLAAVELRDLLDAATGLRLPVGILFSHPTPYTLAREIGRLLTAGRPAAAGTDARTGAGPSVVSSADADAAQRTVGGTRVERGGPLPAAYGAAPSATTEDPRHMDADRLLAFIDREFPS</sequence>
<feature type="region of interest" description="Disordered" evidence="7">
    <location>
        <begin position="844"/>
        <end position="866"/>
    </location>
</feature>
<dbReference type="Pfam" id="PF00550">
    <property type="entry name" value="PP-binding"/>
    <property type="match status" value="1"/>
</dbReference>
<feature type="region of interest" description="Disordered" evidence="7">
    <location>
        <begin position="1069"/>
        <end position="1122"/>
    </location>
</feature>
<dbReference type="SMART" id="SM00825">
    <property type="entry name" value="PKS_KS"/>
    <property type="match status" value="1"/>
</dbReference>
<dbReference type="InterPro" id="IPR014043">
    <property type="entry name" value="Acyl_transferase_dom"/>
</dbReference>
<reference evidence="10 11" key="1">
    <citation type="submission" date="2023-12" db="EMBL/GenBank/DDBJ databases">
        <title>Streptomyces sp. V4-01.</title>
        <authorList>
            <person name="Somphong A."/>
            <person name="Phongsopitanun W."/>
        </authorList>
    </citation>
    <scope>NUCLEOTIDE SEQUENCE [LARGE SCALE GENOMIC DNA]</scope>
    <source>
        <strain evidence="10 11">V4-01</strain>
    </source>
</reference>
<evidence type="ECO:0000256" key="3">
    <source>
        <dbReference type="ARBA" id="ARBA00022679"/>
    </source>
</evidence>
<evidence type="ECO:0000256" key="7">
    <source>
        <dbReference type="SAM" id="MobiDB-lite"/>
    </source>
</evidence>
<keyword evidence="3" id="KW-0808">Transferase</keyword>
<organism evidence="10 11">
    <name type="scientific">Actinacidiphila polyblastidii</name>
    <dbReference type="NCBI Taxonomy" id="3110430"/>
    <lineage>
        <taxon>Bacteria</taxon>
        <taxon>Bacillati</taxon>
        <taxon>Actinomycetota</taxon>
        <taxon>Actinomycetes</taxon>
        <taxon>Kitasatosporales</taxon>
        <taxon>Streptomycetaceae</taxon>
        <taxon>Actinacidiphila</taxon>
    </lineage>
</organism>
<feature type="domain" description="Carrier" evidence="8">
    <location>
        <begin position="986"/>
        <end position="1061"/>
    </location>
</feature>
<dbReference type="SUPFAM" id="SSF55048">
    <property type="entry name" value="Probable ACP-binding domain of malonyl-CoA ACP transacylase"/>
    <property type="match status" value="1"/>
</dbReference>
<dbReference type="SUPFAM" id="SSF47336">
    <property type="entry name" value="ACP-like"/>
    <property type="match status" value="1"/>
</dbReference>
<dbReference type="InterPro" id="IPR050091">
    <property type="entry name" value="PKS_NRPS_Biosynth_Enz"/>
</dbReference>
<dbReference type="Gene3D" id="3.40.47.10">
    <property type="match status" value="1"/>
</dbReference>
<evidence type="ECO:0000256" key="5">
    <source>
        <dbReference type="ARBA" id="ARBA00023268"/>
    </source>
</evidence>
<feature type="region of interest" description="Disordered" evidence="7">
    <location>
        <begin position="440"/>
        <end position="472"/>
    </location>
</feature>
<keyword evidence="5" id="KW-0511">Multifunctional enzyme</keyword>
<feature type="domain" description="Ketosynthase family 3 (KS3)" evidence="9">
    <location>
        <begin position="6"/>
        <end position="433"/>
    </location>
</feature>
<feature type="compositionally biased region" description="Low complexity" evidence="7">
    <location>
        <begin position="1069"/>
        <end position="1115"/>
    </location>
</feature>
<evidence type="ECO:0000256" key="2">
    <source>
        <dbReference type="ARBA" id="ARBA00022553"/>
    </source>
</evidence>
<dbReference type="SUPFAM" id="SSF52151">
    <property type="entry name" value="FabD/lysophospholipase-like"/>
    <property type="match status" value="1"/>
</dbReference>
<dbReference type="InterPro" id="IPR032821">
    <property type="entry name" value="PKS_assoc"/>
</dbReference>
<protein>
    <submittedName>
        <fullName evidence="10">Beta-ketoacyl synthase N-terminal-like domain-containing protein</fullName>
    </submittedName>
</protein>
<evidence type="ECO:0000256" key="4">
    <source>
        <dbReference type="ARBA" id="ARBA00023194"/>
    </source>
</evidence>
<dbReference type="InterPro" id="IPR020806">
    <property type="entry name" value="PKS_PP-bd"/>
</dbReference>
<dbReference type="SMART" id="SM00823">
    <property type="entry name" value="PKS_PP"/>
    <property type="match status" value="1"/>
</dbReference>
<dbReference type="InterPro" id="IPR014031">
    <property type="entry name" value="Ketoacyl_synth_C"/>
</dbReference>
<dbReference type="Pfam" id="PF00698">
    <property type="entry name" value="Acyl_transf_1"/>
    <property type="match status" value="1"/>
</dbReference>
<keyword evidence="11" id="KW-1185">Reference proteome</keyword>
<accession>A0ABU7PLN9</accession>
<dbReference type="InterPro" id="IPR014030">
    <property type="entry name" value="Ketoacyl_synth_N"/>
</dbReference>
<feature type="region of interest" description="Disordered" evidence="7">
    <location>
        <begin position="931"/>
        <end position="963"/>
    </location>
</feature>
<gene>
    <name evidence="10" type="ORF">V2S66_32870</name>
</gene>
<dbReference type="PANTHER" id="PTHR43775:SF51">
    <property type="entry name" value="INACTIVE PHENOLPHTHIOCEROL SYNTHESIS POLYKETIDE SYNTHASE TYPE I PKS1-RELATED"/>
    <property type="match status" value="1"/>
</dbReference>
<dbReference type="Proteomes" id="UP001344658">
    <property type="component" value="Unassembled WGS sequence"/>
</dbReference>
<dbReference type="InterPro" id="IPR009081">
    <property type="entry name" value="PP-bd_ACP"/>
</dbReference>
<dbReference type="InterPro" id="IPR016039">
    <property type="entry name" value="Thiolase-like"/>
</dbReference>
<keyword evidence="6" id="KW-0012">Acyltransferase</keyword>
<dbReference type="EMBL" id="JAZEWV010000052">
    <property type="protein sequence ID" value="MEE4546744.1"/>
    <property type="molecule type" value="Genomic_DNA"/>
</dbReference>
<dbReference type="InterPro" id="IPR016035">
    <property type="entry name" value="Acyl_Trfase/lysoPLipase"/>
</dbReference>
<dbReference type="PANTHER" id="PTHR43775">
    <property type="entry name" value="FATTY ACID SYNTHASE"/>
    <property type="match status" value="1"/>
</dbReference>
<dbReference type="Gene3D" id="3.40.366.10">
    <property type="entry name" value="Malonyl-Coenzyme A Acyl Carrier Protein, domain 2"/>
    <property type="match status" value="1"/>
</dbReference>
<dbReference type="Pfam" id="PF16197">
    <property type="entry name" value="KAsynt_C_assoc"/>
    <property type="match status" value="1"/>
</dbReference>
<dbReference type="Gene3D" id="3.30.70.3290">
    <property type="match status" value="1"/>
</dbReference>
<evidence type="ECO:0000259" key="8">
    <source>
        <dbReference type="PROSITE" id="PS50075"/>
    </source>
</evidence>
<feature type="compositionally biased region" description="Low complexity" evidence="7">
    <location>
        <begin position="952"/>
        <end position="963"/>
    </location>
</feature>
<evidence type="ECO:0000256" key="6">
    <source>
        <dbReference type="ARBA" id="ARBA00023315"/>
    </source>
</evidence>
<dbReference type="Gene3D" id="1.10.1200.10">
    <property type="entry name" value="ACP-like"/>
    <property type="match status" value="1"/>
</dbReference>
<comment type="caution">
    <text evidence="10">The sequence shown here is derived from an EMBL/GenBank/DDBJ whole genome shotgun (WGS) entry which is preliminary data.</text>
</comment>
<evidence type="ECO:0000313" key="10">
    <source>
        <dbReference type="EMBL" id="MEE4546744.1"/>
    </source>
</evidence>
<dbReference type="InterPro" id="IPR001227">
    <property type="entry name" value="Ac_transferase_dom_sf"/>
</dbReference>
<evidence type="ECO:0000259" key="9">
    <source>
        <dbReference type="PROSITE" id="PS52004"/>
    </source>
</evidence>
<dbReference type="InterPro" id="IPR016036">
    <property type="entry name" value="Malonyl_transacylase_ACP-bd"/>
</dbReference>
<dbReference type="Pfam" id="PF00109">
    <property type="entry name" value="ketoacyl-synt"/>
    <property type="match status" value="1"/>
</dbReference>
<dbReference type="Pfam" id="PF02801">
    <property type="entry name" value="Ketoacyl-synt_C"/>
    <property type="match status" value="1"/>
</dbReference>
<dbReference type="InterPro" id="IPR036736">
    <property type="entry name" value="ACP-like_sf"/>
</dbReference>
<dbReference type="SUPFAM" id="SSF53901">
    <property type="entry name" value="Thiolase-like"/>
    <property type="match status" value="1"/>
</dbReference>
<proteinExistence type="predicted"/>
<dbReference type="SMART" id="SM00827">
    <property type="entry name" value="PKS_AT"/>
    <property type="match status" value="1"/>
</dbReference>